<evidence type="ECO:0000256" key="1">
    <source>
        <dbReference type="ARBA" id="ARBA00006484"/>
    </source>
</evidence>
<dbReference type="InterPro" id="IPR051911">
    <property type="entry name" value="SDR_oxidoreductase"/>
</dbReference>
<dbReference type="InterPro" id="IPR036291">
    <property type="entry name" value="NAD(P)-bd_dom_sf"/>
</dbReference>
<evidence type="ECO:0000256" key="2">
    <source>
        <dbReference type="ARBA" id="ARBA00023002"/>
    </source>
</evidence>
<organism evidence="5 6">
    <name type="scientific">Penicillium expansum</name>
    <name type="common">Blue mold rot fungus</name>
    <dbReference type="NCBI Taxonomy" id="27334"/>
    <lineage>
        <taxon>Eukaryota</taxon>
        <taxon>Fungi</taxon>
        <taxon>Dikarya</taxon>
        <taxon>Ascomycota</taxon>
        <taxon>Pezizomycotina</taxon>
        <taxon>Eurotiomycetes</taxon>
        <taxon>Eurotiomycetidae</taxon>
        <taxon>Eurotiales</taxon>
        <taxon>Aspergillaceae</taxon>
        <taxon>Penicillium</taxon>
    </lineage>
</organism>
<dbReference type="SMART" id="SM00822">
    <property type="entry name" value="PKS_KR"/>
    <property type="match status" value="1"/>
</dbReference>
<protein>
    <submittedName>
        <fullName evidence="5">Short-chain dehydrogenase/reductase SDR</fullName>
    </submittedName>
</protein>
<dbReference type="PRINTS" id="PR00080">
    <property type="entry name" value="SDRFAMILY"/>
</dbReference>
<evidence type="ECO:0000313" key="6">
    <source>
        <dbReference type="Proteomes" id="UP000030143"/>
    </source>
</evidence>
<keyword evidence="6" id="KW-1185">Reference proteome</keyword>
<comment type="caution">
    <text evidence="5">The sequence shown here is derived from an EMBL/GenBank/DDBJ whole genome shotgun (WGS) entry which is preliminary data.</text>
</comment>
<feature type="domain" description="Ketoreductase" evidence="4">
    <location>
        <begin position="5"/>
        <end position="177"/>
    </location>
</feature>
<evidence type="ECO:0000259" key="4">
    <source>
        <dbReference type="SMART" id="SM00822"/>
    </source>
</evidence>
<keyword evidence="2" id="KW-0560">Oxidoreductase</keyword>
<dbReference type="STRING" id="27334.A0A0A2JD49"/>
<comment type="similarity">
    <text evidence="1 3">Belongs to the short-chain dehydrogenases/reductases (SDR) family.</text>
</comment>
<dbReference type="PANTHER" id="PTHR43976">
    <property type="entry name" value="SHORT CHAIN DEHYDROGENASE"/>
    <property type="match status" value="1"/>
</dbReference>
<sequence>MTEKLTWFVTGCSSGMGECLVRAILAAGDQVIATARARNTNALDRLTPLQDAGAAVMELDVTATAEVLNAKAKEAWAIYGKIDVLVNNAAYIDAGVFEEIDEAFLTQAIRSNALGPLNLTRAFLPYMRSRRTGAILFMSSVGAYYGAPGASAYSASKGLLEGLVPNLSLEIEPFGLRTCMITPGYFRTSVMTPGNILYRAPNPLPEYAEMNQLIKAGCNAADGNQPGDPLEAANLIVDAVKGQGRCIGKELPFRLPIGPDAISAIRENSQAKLRICDEWEDIASATNF</sequence>
<accession>A0A0A2JD49</accession>
<dbReference type="GO" id="GO:0016491">
    <property type="term" value="F:oxidoreductase activity"/>
    <property type="evidence" value="ECO:0007669"/>
    <property type="project" value="UniProtKB-KW"/>
</dbReference>
<name>A0A0A2JD49_PENEN</name>
<dbReference type="InterPro" id="IPR002347">
    <property type="entry name" value="SDR_fam"/>
</dbReference>
<dbReference type="Gene3D" id="3.40.50.720">
    <property type="entry name" value="NAD(P)-binding Rossmann-like Domain"/>
    <property type="match status" value="1"/>
</dbReference>
<dbReference type="VEuPathDB" id="FungiDB:PEXP_066490"/>
<evidence type="ECO:0000256" key="3">
    <source>
        <dbReference type="RuleBase" id="RU000363"/>
    </source>
</evidence>
<dbReference type="RefSeq" id="XP_016593486.1">
    <property type="nucleotide sequence ID" value="XM_016740075.1"/>
</dbReference>
<proteinExistence type="inferred from homology"/>
<dbReference type="Pfam" id="PF00106">
    <property type="entry name" value="adh_short"/>
    <property type="match status" value="1"/>
</dbReference>
<dbReference type="CDD" id="cd05374">
    <property type="entry name" value="17beta-HSD-like_SDR_c"/>
    <property type="match status" value="1"/>
</dbReference>
<dbReference type="PhylomeDB" id="A0A0A2JD49"/>
<dbReference type="Proteomes" id="UP000030143">
    <property type="component" value="Unassembled WGS sequence"/>
</dbReference>
<dbReference type="SUPFAM" id="SSF51735">
    <property type="entry name" value="NAD(P)-binding Rossmann-fold domains"/>
    <property type="match status" value="1"/>
</dbReference>
<dbReference type="InterPro" id="IPR057326">
    <property type="entry name" value="KR_dom"/>
</dbReference>
<dbReference type="HOGENOM" id="CLU_010194_2_9_1"/>
<gene>
    <name evidence="5" type="ORF">PEX2_028000</name>
</gene>
<dbReference type="PRINTS" id="PR00081">
    <property type="entry name" value="GDHRDH"/>
</dbReference>
<dbReference type="OrthoDB" id="1274115at2759"/>
<dbReference type="EMBL" id="JQFZ01000344">
    <property type="protein sequence ID" value="KGO50235.1"/>
    <property type="molecule type" value="Genomic_DNA"/>
</dbReference>
<evidence type="ECO:0000313" key="5">
    <source>
        <dbReference type="EMBL" id="KGO50235.1"/>
    </source>
</evidence>
<dbReference type="AlphaFoldDB" id="A0A0A2JD49"/>
<dbReference type="GeneID" id="27675494"/>
<dbReference type="PANTHER" id="PTHR43976:SF16">
    <property type="entry name" value="SHORT-CHAIN DEHYDROGENASE_REDUCTASE FAMILY PROTEIN"/>
    <property type="match status" value="1"/>
</dbReference>
<reference evidence="5 6" key="1">
    <citation type="journal article" date="2015" name="Mol. Plant Microbe Interact.">
        <title>Genome, transcriptome, and functional analyses of Penicillium expansum provide new insights into secondary metabolism and pathogenicity.</title>
        <authorList>
            <person name="Ballester A.R."/>
            <person name="Marcet-Houben M."/>
            <person name="Levin E."/>
            <person name="Sela N."/>
            <person name="Selma-Lazaro C."/>
            <person name="Carmona L."/>
            <person name="Wisniewski M."/>
            <person name="Droby S."/>
            <person name="Gonzalez-Candelas L."/>
            <person name="Gabaldon T."/>
        </authorList>
    </citation>
    <scope>NUCLEOTIDE SEQUENCE [LARGE SCALE GENOMIC DNA]</scope>
    <source>
        <strain evidence="5 6">MD-8</strain>
    </source>
</reference>